<comment type="cofactor">
    <cofactor evidence="3">
        <name>a divalent metal cation</name>
        <dbReference type="ChEBI" id="CHEBI:60240"/>
    </cofactor>
    <text evidence="3">Binds 2 divalent metal cations per subunit. Site 1 may preferentially bind zinc ions, while site 2 has a preference for magnesium and/or manganese ions.</text>
</comment>
<feature type="domain" description="PDEase" evidence="5">
    <location>
        <begin position="66"/>
        <end position="410"/>
    </location>
</feature>
<evidence type="ECO:0000256" key="4">
    <source>
        <dbReference type="SAM" id="MobiDB-lite"/>
    </source>
</evidence>
<dbReference type="Proteomes" id="UP000054007">
    <property type="component" value="Unassembled WGS sequence"/>
</dbReference>
<dbReference type="EC" id="3.1.4.-" evidence="3"/>
<dbReference type="EMBL" id="KN880501">
    <property type="protein sequence ID" value="KIY68490.1"/>
    <property type="molecule type" value="Genomic_DNA"/>
</dbReference>
<reference evidence="6 7" key="1">
    <citation type="journal article" date="2015" name="Fungal Genet. Biol.">
        <title>Evolution of novel wood decay mechanisms in Agaricales revealed by the genome sequences of Fistulina hepatica and Cylindrobasidium torrendii.</title>
        <authorList>
            <person name="Floudas D."/>
            <person name="Held B.W."/>
            <person name="Riley R."/>
            <person name="Nagy L.G."/>
            <person name="Koehler G."/>
            <person name="Ransdell A.S."/>
            <person name="Younus H."/>
            <person name="Chow J."/>
            <person name="Chiniquy J."/>
            <person name="Lipzen A."/>
            <person name="Tritt A."/>
            <person name="Sun H."/>
            <person name="Haridas S."/>
            <person name="LaButti K."/>
            <person name="Ohm R.A."/>
            <person name="Kues U."/>
            <person name="Blanchette R.A."/>
            <person name="Grigoriev I.V."/>
            <person name="Minto R.E."/>
            <person name="Hibbett D.S."/>
        </authorList>
    </citation>
    <scope>NUCLEOTIDE SEQUENCE [LARGE SCALE GENOMIC DNA]</scope>
    <source>
        <strain evidence="6 7">FP15055 ss-10</strain>
    </source>
</reference>
<dbReference type="PANTHER" id="PTHR11347">
    <property type="entry name" value="CYCLIC NUCLEOTIDE PHOSPHODIESTERASE"/>
    <property type="match status" value="1"/>
</dbReference>
<feature type="region of interest" description="Disordered" evidence="4">
    <location>
        <begin position="1"/>
        <end position="21"/>
    </location>
</feature>
<dbReference type="AlphaFoldDB" id="A0A0D7BE76"/>
<feature type="region of interest" description="Disordered" evidence="4">
    <location>
        <begin position="447"/>
        <end position="473"/>
    </location>
</feature>
<dbReference type="OrthoDB" id="546632at2759"/>
<dbReference type="InterPro" id="IPR002073">
    <property type="entry name" value="PDEase_catalytic_dom"/>
</dbReference>
<dbReference type="InterPro" id="IPR003607">
    <property type="entry name" value="HD/PDEase_dom"/>
</dbReference>
<organism evidence="6 7">
    <name type="scientific">Cylindrobasidium torrendii FP15055 ss-10</name>
    <dbReference type="NCBI Taxonomy" id="1314674"/>
    <lineage>
        <taxon>Eukaryota</taxon>
        <taxon>Fungi</taxon>
        <taxon>Dikarya</taxon>
        <taxon>Basidiomycota</taxon>
        <taxon>Agaricomycotina</taxon>
        <taxon>Agaricomycetes</taxon>
        <taxon>Agaricomycetidae</taxon>
        <taxon>Agaricales</taxon>
        <taxon>Marasmiineae</taxon>
        <taxon>Physalacriaceae</taxon>
        <taxon>Cylindrobasidium</taxon>
    </lineage>
</organism>
<dbReference type="InterPro" id="IPR036971">
    <property type="entry name" value="PDEase_catalytic_dom_sf"/>
</dbReference>
<dbReference type="PROSITE" id="PS51845">
    <property type="entry name" value="PDEASE_I_2"/>
    <property type="match status" value="1"/>
</dbReference>
<keyword evidence="1 3" id="KW-0479">Metal-binding</keyword>
<dbReference type="GO" id="GO:0046872">
    <property type="term" value="F:metal ion binding"/>
    <property type="evidence" value="ECO:0007669"/>
    <property type="project" value="UniProtKB-KW"/>
</dbReference>
<name>A0A0D7BE76_9AGAR</name>
<dbReference type="Pfam" id="PF00233">
    <property type="entry name" value="PDEase_I"/>
    <property type="match status" value="1"/>
</dbReference>
<keyword evidence="7" id="KW-1185">Reference proteome</keyword>
<dbReference type="GO" id="GO:0007165">
    <property type="term" value="P:signal transduction"/>
    <property type="evidence" value="ECO:0007669"/>
    <property type="project" value="InterPro"/>
</dbReference>
<dbReference type="PROSITE" id="PS00126">
    <property type="entry name" value="PDEASE_I_1"/>
    <property type="match status" value="1"/>
</dbReference>
<dbReference type="CDD" id="cd00077">
    <property type="entry name" value="HDc"/>
    <property type="match status" value="1"/>
</dbReference>
<gene>
    <name evidence="6" type="ORF">CYLTODRAFT_374231</name>
</gene>
<accession>A0A0D7BE76</accession>
<dbReference type="SUPFAM" id="SSF109604">
    <property type="entry name" value="HD-domain/PDEase-like"/>
    <property type="match status" value="1"/>
</dbReference>
<evidence type="ECO:0000259" key="5">
    <source>
        <dbReference type="PROSITE" id="PS51845"/>
    </source>
</evidence>
<evidence type="ECO:0000256" key="2">
    <source>
        <dbReference type="ARBA" id="ARBA00022801"/>
    </source>
</evidence>
<keyword evidence="2 3" id="KW-0378">Hydrolase</keyword>
<proteinExistence type="inferred from homology"/>
<evidence type="ECO:0000256" key="3">
    <source>
        <dbReference type="RuleBase" id="RU363067"/>
    </source>
</evidence>
<evidence type="ECO:0000313" key="7">
    <source>
        <dbReference type="Proteomes" id="UP000054007"/>
    </source>
</evidence>
<evidence type="ECO:0000313" key="6">
    <source>
        <dbReference type="EMBL" id="KIY68490.1"/>
    </source>
</evidence>
<comment type="similarity">
    <text evidence="3">Belongs to the cyclic nucleotide phosphodiesterase family.</text>
</comment>
<dbReference type="SMART" id="SM00471">
    <property type="entry name" value="HDc"/>
    <property type="match status" value="1"/>
</dbReference>
<dbReference type="Gene3D" id="1.10.1300.10">
    <property type="entry name" value="3'5'-cyclic nucleotide phosphodiesterase, catalytic domain"/>
    <property type="match status" value="1"/>
</dbReference>
<dbReference type="STRING" id="1314674.A0A0D7BE76"/>
<dbReference type="GO" id="GO:0004114">
    <property type="term" value="F:3',5'-cyclic-nucleotide phosphodiesterase activity"/>
    <property type="evidence" value="ECO:0007669"/>
    <property type="project" value="InterPro"/>
</dbReference>
<protein>
    <recommendedName>
        <fullName evidence="3">Phosphodiesterase</fullName>
        <ecNumber evidence="3">3.1.4.-</ecNumber>
    </recommendedName>
</protein>
<sequence length="525" mass="58554">MGGPKGCKTMGTHRRPKSADLGGLHLATGSEDQGHGWLGDGIDLQTPFAELLSDMYNESVLTLNEPEDDLTAWADIPRCARERFICSLDSWNFEPHRLTDTEVLQCCMLLFEGLYSMDGMAEVVGVPLDQLYPFIRHLRRIYRLENCYHNFRHALDVLQASYSFLRSAGVVPSLSILFQSNRRWRTDRTGSLVASLDLSDIFLIYVAAIGHDVGHPGFTNVFMKNAQTPLSVVFSNRSALEQMHCSLLLRIMRHHGLGRLLLRPDARKLLWETVMATDMSVHADFMARFQSMLSGEEMPTHLRKILVAQAIMKCADISNPCRPYHVSQHWATRLMKEWHCQASFEKQLSLPTTVQSSEDALSEAKGQLFFNATFARPLFELTIKAIPDMQMYGTQCISNFLRWQERKANLEKSKPVLRDYSVVVDSNGDFGNAFRLTLPADYCGSDVASSGSDSDEGESVASSTLAPSTVGSDATLAREERHAAIRGAAGKALRKQKSIANRNSWSPMGVLAVPALPSHNKDPTL</sequence>
<dbReference type="InterPro" id="IPR023174">
    <property type="entry name" value="PDEase_CS"/>
</dbReference>
<evidence type="ECO:0000256" key="1">
    <source>
        <dbReference type="ARBA" id="ARBA00022723"/>
    </source>
</evidence>